<dbReference type="eggNOG" id="COG1934">
    <property type="taxonomic scope" value="Bacteria"/>
</dbReference>
<organism evidence="3 4">
    <name type="scientific">Treponema brennaborense (strain DSM 12168 / CIP 105900 / DD5/3)</name>
    <dbReference type="NCBI Taxonomy" id="906968"/>
    <lineage>
        <taxon>Bacteria</taxon>
        <taxon>Pseudomonadati</taxon>
        <taxon>Spirochaetota</taxon>
        <taxon>Spirochaetia</taxon>
        <taxon>Spirochaetales</taxon>
        <taxon>Treponemataceae</taxon>
        <taxon>Treponema</taxon>
    </lineage>
</organism>
<dbReference type="KEGG" id="tbe:Trebr_0877"/>
<protein>
    <submittedName>
        <fullName evidence="3">OstA family protein</fullName>
    </submittedName>
</protein>
<dbReference type="STRING" id="906968.Trebr_0877"/>
<feature type="signal peptide" evidence="1">
    <location>
        <begin position="1"/>
        <end position="23"/>
    </location>
</feature>
<keyword evidence="1" id="KW-0732">Signal</keyword>
<feature type="chain" id="PRO_5003310849" evidence="1">
    <location>
        <begin position="24"/>
        <end position="216"/>
    </location>
</feature>
<dbReference type="Pfam" id="PF03968">
    <property type="entry name" value="LptD_N"/>
    <property type="match status" value="1"/>
</dbReference>
<accession>F4LJ56</accession>
<reference evidence="4" key="1">
    <citation type="submission" date="2011-04" db="EMBL/GenBank/DDBJ databases">
        <title>The complete genome of Treponema brennaborense DSM 12168.</title>
        <authorList>
            <person name="Lucas S."/>
            <person name="Han J."/>
            <person name="Lapidus A."/>
            <person name="Bruce D."/>
            <person name="Goodwin L."/>
            <person name="Pitluck S."/>
            <person name="Peters L."/>
            <person name="Kyrpides N."/>
            <person name="Mavromatis K."/>
            <person name="Ivanova N."/>
            <person name="Mikhailova N."/>
            <person name="Pagani I."/>
            <person name="Teshima H."/>
            <person name="Detter J.C."/>
            <person name="Tapia R."/>
            <person name="Han C."/>
            <person name="Land M."/>
            <person name="Hauser L."/>
            <person name="Markowitz V."/>
            <person name="Cheng J.-F."/>
            <person name="Hugenholtz P."/>
            <person name="Woyke T."/>
            <person name="Wu D."/>
            <person name="Gronow S."/>
            <person name="Wellnitz S."/>
            <person name="Brambilla E."/>
            <person name="Klenk H.-P."/>
            <person name="Eisen J.A."/>
        </authorList>
    </citation>
    <scope>NUCLEOTIDE SEQUENCE [LARGE SCALE GENOMIC DNA]</scope>
    <source>
        <strain evidence="4">DSM 12168 / CIP 105900 / DD5/3</strain>
    </source>
</reference>
<dbReference type="RefSeq" id="WP_013758032.1">
    <property type="nucleotide sequence ID" value="NC_015500.1"/>
</dbReference>
<gene>
    <name evidence="3" type="ordered locus">Trebr_0877</name>
</gene>
<dbReference type="Gene3D" id="2.60.450.10">
    <property type="entry name" value="Lipopolysaccharide (LPS) transport protein A like domain"/>
    <property type="match status" value="1"/>
</dbReference>
<evidence type="ECO:0000259" key="2">
    <source>
        <dbReference type="Pfam" id="PF03968"/>
    </source>
</evidence>
<dbReference type="Proteomes" id="UP000006546">
    <property type="component" value="Chromosome"/>
</dbReference>
<feature type="domain" description="Organic solvent tolerance-like N-terminal" evidence="2">
    <location>
        <begin position="97"/>
        <end position="193"/>
    </location>
</feature>
<sequence length="216" mass="23537">MNFRVFLPAVLCLLLCAPSFAAAAEKIDFSADSMSGSIGENADYTKLTGHARIKTESLEISADSIELSGKNFRYIVASGTVDGTHSADGLAFSCGSLRYDRERKVSVFSENVHLVDSQNGVEADAQRIEYNEETGVAVMQIAVKLVQKENVCTAAFAVYRKKQQLLELSGSPQIVRGKDTFRAQEITLNLETDEITLDGRVRGTVTDSENGKNTDE</sequence>
<evidence type="ECO:0000313" key="4">
    <source>
        <dbReference type="Proteomes" id="UP000006546"/>
    </source>
</evidence>
<evidence type="ECO:0000256" key="1">
    <source>
        <dbReference type="SAM" id="SignalP"/>
    </source>
</evidence>
<name>F4LJ56_TREBD</name>
<evidence type="ECO:0000313" key="3">
    <source>
        <dbReference type="EMBL" id="AEE16313.1"/>
    </source>
</evidence>
<dbReference type="HOGENOM" id="CLU_080451_0_0_12"/>
<keyword evidence="4" id="KW-1185">Reference proteome</keyword>
<dbReference type="AlphaFoldDB" id="F4LJ56"/>
<dbReference type="InterPro" id="IPR005653">
    <property type="entry name" value="OstA-like_N"/>
</dbReference>
<dbReference type="EMBL" id="CP002696">
    <property type="protein sequence ID" value="AEE16313.1"/>
    <property type="molecule type" value="Genomic_DNA"/>
</dbReference>
<proteinExistence type="predicted"/>